<sequence>MRRLGGVAAGAVRRQPRPVRPQLGPALGALQRPLHPSVLTKADVPMNRRITLITTALAAVLALGSLAPGAVAQSRPDAVRASAPTPSHPVPPKSVRPKKGDKVPTLPSAPLKGLPTLQEARKKGLLSGPVKSQGGVKTRAFPDSGCSTPPQGWGYHDYLKPGECLTRDKYIAVYVEASRWYELWVQDDGNIVLYNHVFAFYEPLWDTGTRGWNVSLWMQRDGNVVAYDGQGRPLWSLGTSGCGSRGAWLRLQADANMVLYDRDWRALWARYDGPSSRPC</sequence>
<feature type="compositionally biased region" description="Low complexity" evidence="1">
    <location>
        <begin position="1"/>
        <end position="13"/>
    </location>
</feature>
<evidence type="ECO:0000256" key="2">
    <source>
        <dbReference type="SAM" id="Phobius"/>
    </source>
</evidence>
<keyword evidence="2" id="KW-0472">Membrane</keyword>
<protein>
    <recommendedName>
        <fullName evidence="3">Bulb-type lectin domain-containing protein</fullName>
    </recommendedName>
</protein>
<feature type="domain" description="Bulb-type lectin" evidence="3">
    <location>
        <begin position="156"/>
        <end position="272"/>
    </location>
</feature>
<reference evidence="4 5" key="1">
    <citation type="journal article" date="2019" name="J. Ind. Microbiol. Biotechnol.">
        <title>The complete genomic sequence of Streptomyces spectabilis NRRL-2792 and identification of secondary metabolite biosynthetic gene clusters.</title>
        <authorList>
            <person name="Sinha A."/>
            <person name="Phillips-Salemka S."/>
            <person name="Niraula T.A."/>
            <person name="Short K.A."/>
            <person name="Niraula N.P."/>
        </authorList>
    </citation>
    <scope>NUCLEOTIDE SEQUENCE [LARGE SCALE GENOMIC DNA]</scope>
    <source>
        <strain evidence="4 5">NRRL 2792</strain>
    </source>
</reference>
<gene>
    <name evidence="4" type="ORF">FH965_27405</name>
</gene>
<keyword evidence="2" id="KW-1133">Transmembrane helix</keyword>
<feature type="region of interest" description="Disordered" evidence="1">
    <location>
        <begin position="1"/>
        <end position="28"/>
    </location>
</feature>
<evidence type="ECO:0000259" key="3">
    <source>
        <dbReference type="PROSITE" id="PS50927"/>
    </source>
</evidence>
<feature type="transmembrane region" description="Helical" evidence="2">
    <location>
        <begin position="50"/>
        <end position="71"/>
    </location>
</feature>
<dbReference type="Proteomes" id="UP000316806">
    <property type="component" value="Chromosome"/>
</dbReference>
<dbReference type="EMBL" id="CP040916">
    <property type="protein sequence ID" value="QDQ13832.1"/>
    <property type="molecule type" value="Genomic_DNA"/>
</dbReference>
<keyword evidence="2" id="KW-0812">Transmembrane</keyword>
<feature type="region of interest" description="Disordered" evidence="1">
    <location>
        <begin position="77"/>
        <end position="143"/>
    </location>
</feature>
<dbReference type="SUPFAM" id="SSF51110">
    <property type="entry name" value="alpha-D-mannose-specific plant lectins"/>
    <property type="match status" value="2"/>
</dbReference>
<dbReference type="PROSITE" id="PS50927">
    <property type="entry name" value="BULB_LECTIN"/>
    <property type="match status" value="1"/>
</dbReference>
<organism evidence="4 5">
    <name type="scientific">Streptomyces spectabilis</name>
    <dbReference type="NCBI Taxonomy" id="68270"/>
    <lineage>
        <taxon>Bacteria</taxon>
        <taxon>Bacillati</taxon>
        <taxon>Actinomycetota</taxon>
        <taxon>Actinomycetes</taxon>
        <taxon>Kitasatosporales</taxon>
        <taxon>Streptomycetaceae</taxon>
        <taxon>Streptomyces</taxon>
    </lineage>
</organism>
<proteinExistence type="predicted"/>
<evidence type="ECO:0000313" key="5">
    <source>
        <dbReference type="Proteomes" id="UP000316806"/>
    </source>
</evidence>
<evidence type="ECO:0000256" key="1">
    <source>
        <dbReference type="SAM" id="MobiDB-lite"/>
    </source>
</evidence>
<name>A0A516RDV2_STRST</name>
<accession>A0A516RDV2</accession>
<dbReference type="SMART" id="SM00108">
    <property type="entry name" value="B_lectin"/>
    <property type="match status" value="1"/>
</dbReference>
<evidence type="ECO:0000313" key="4">
    <source>
        <dbReference type="EMBL" id="QDQ13832.1"/>
    </source>
</evidence>
<dbReference type="Gene3D" id="2.90.10.10">
    <property type="entry name" value="Bulb-type lectin domain"/>
    <property type="match status" value="2"/>
</dbReference>
<dbReference type="AlphaFoldDB" id="A0A516RDV2"/>
<dbReference type="InterPro" id="IPR036426">
    <property type="entry name" value="Bulb-type_lectin_dom_sf"/>
</dbReference>
<dbReference type="InterPro" id="IPR001480">
    <property type="entry name" value="Bulb-type_lectin_dom"/>
</dbReference>